<comment type="caution">
    <text evidence="3">The sequence shown here is derived from an EMBL/GenBank/DDBJ whole genome shotgun (WGS) entry which is preliminary data.</text>
</comment>
<feature type="signal peptide" evidence="2">
    <location>
        <begin position="1"/>
        <end position="25"/>
    </location>
</feature>
<evidence type="ECO:0008006" key="5">
    <source>
        <dbReference type="Google" id="ProtNLM"/>
    </source>
</evidence>
<gene>
    <name evidence="3" type="ORF">D7W81_00415</name>
</gene>
<protein>
    <recommendedName>
        <fullName evidence="5">Metallothionein</fullName>
    </recommendedName>
</protein>
<accession>A0A3A8RBI6</accession>
<reference evidence="4" key="1">
    <citation type="submission" date="2018-09" db="EMBL/GenBank/DDBJ databases">
        <authorList>
            <person name="Livingstone P.G."/>
            <person name="Whitworth D.E."/>
        </authorList>
    </citation>
    <scope>NUCLEOTIDE SEQUENCE [LARGE SCALE GENOMIC DNA]</scope>
    <source>
        <strain evidence="4">AB050A</strain>
    </source>
</reference>
<name>A0A3A8RBI6_9BACT</name>
<evidence type="ECO:0000313" key="4">
    <source>
        <dbReference type="Proteomes" id="UP000267003"/>
    </source>
</evidence>
<keyword evidence="4" id="KW-1185">Reference proteome</keyword>
<evidence type="ECO:0000256" key="1">
    <source>
        <dbReference type="SAM" id="MobiDB-lite"/>
    </source>
</evidence>
<feature type="region of interest" description="Disordered" evidence="1">
    <location>
        <begin position="27"/>
        <end position="55"/>
    </location>
</feature>
<evidence type="ECO:0000313" key="3">
    <source>
        <dbReference type="EMBL" id="RKH74652.1"/>
    </source>
</evidence>
<dbReference type="AlphaFoldDB" id="A0A3A8RBI6"/>
<evidence type="ECO:0000256" key="2">
    <source>
        <dbReference type="SAM" id="SignalP"/>
    </source>
</evidence>
<proteinExistence type="predicted"/>
<organism evidence="3 4">
    <name type="scientific">Corallococcus aberystwythensis</name>
    <dbReference type="NCBI Taxonomy" id="2316722"/>
    <lineage>
        <taxon>Bacteria</taxon>
        <taxon>Pseudomonadati</taxon>
        <taxon>Myxococcota</taxon>
        <taxon>Myxococcia</taxon>
        <taxon>Myxococcales</taxon>
        <taxon>Cystobacterineae</taxon>
        <taxon>Myxococcaceae</taxon>
        <taxon>Corallococcus</taxon>
    </lineage>
</organism>
<feature type="chain" id="PRO_5017293872" description="Metallothionein" evidence="2">
    <location>
        <begin position="26"/>
        <end position="113"/>
    </location>
</feature>
<sequence length="113" mass="11320">MKNMFKLFALAAAVVSLQACGVAQAQDNARTQEESVTLKTEPGERVQRTEPGAQGLAAGASCTGDDGSTCTCGSGVACISTSSGCCCGCSVTTEEQSAAAPAQNAPTRSPQAR</sequence>
<dbReference type="PROSITE" id="PS51257">
    <property type="entry name" value="PROKAR_LIPOPROTEIN"/>
    <property type="match status" value="1"/>
</dbReference>
<dbReference type="EMBL" id="RAWK01000002">
    <property type="protein sequence ID" value="RKH74652.1"/>
    <property type="molecule type" value="Genomic_DNA"/>
</dbReference>
<keyword evidence="2" id="KW-0732">Signal</keyword>
<feature type="compositionally biased region" description="Polar residues" evidence="1">
    <location>
        <begin position="27"/>
        <end position="38"/>
    </location>
</feature>
<dbReference type="Proteomes" id="UP000267003">
    <property type="component" value="Unassembled WGS sequence"/>
</dbReference>